<reference evidence="1 2" key="1">
    <citation type="submission" date="2018-12" db="EMBL/GenBank/DDBJ databases">
        <title>Complete genome of Litorilituus sediminis.</title>
        <authorList>
            <person name="Liu A."/>
            <person name="Rong J."/>
        </authorList>
    </citation>
    <scope>NUCLEOTIDE SEQUENCE [LARGE SCALE GENOMIC DNA]</scope>
    <source>
        <strain evidence="1 2">JCM 17549</strain>
    </source>
</reference>
<gene>
    <name evidence="1" type="ORF">EMK97_02135</name>
</gene>
<name>A0A4P6P0V7_9GAMM</name>
<proteinExistence type="predicted"/>
<dbReference type="KEGG" id="lsd:EMK97_02135"/>
<protein>
    <submittedName>
        <fullName evidence="1">Uncharacterized protein</fullName>
    </submittedName>
</protein>
<dbReference type="AlphaFoldDB" id="A0A4P6P0V7"/>
<keyword evidence="2" id="KW-1185">Reference proteome</keyword>
<accession>A0A4P6P0V7</accession>
<dbReference type="RefSeq" id="WP_130599006.1">
    <property type="nucleotide sequence ID" value="NZ_CP034759.1"/>
</dbReference>
<dbReference type="Proteomes" id="UP000290244">
    <property type="component" value="Chromosome"/>
</dbReference>
<sequence length="261" mass="29232">MLNKLFKSTPVIDDSSRAWILDSFVWCIENLDGQYFFQSSELILPNNQFYPGTMHSSLEMMTAIFNKTKNYAGLANWPLEIKQSQTVNNASMAQLVFRGSFRGQQCEIINKEAVDAIEVSLHPAQLNQPQDLIAYLVQTFAGIVLKQRGQTLPGGDNMLAEMIDLVACFMGFGVIFANTAYQFKGGCGSCNIRALNRQATLPEAETVYALAVYMVIKKQNIKTIKASLKPHLYKLLRKAYKDVESFLMATDNKNYALLAAK</sequence>
<dbReference type="EMBL" id="CP034759">
    <property type="protein sequence ID" value="QBG34621.1"/>
    <property type="molecule type" value="Genomic_DNA"/>
</dbReference>
<evidence type="ECO:0000313" key="1">
    <source>
        <dbReference type="EMBL" id="QBG34621.1"/>
    </source>
</evidence>
<organism evidence="1 2">
    <name type="scientific">Litorilituus sediminis</name>
    <dbReference type="NCBI Taxonomy" id="718192"/>
    <lineage>
        <taxon>Bacteria</taxon>
        <taxon>Pseudomonadati</taxon>
        <taxon>Pseudomonadota</taxon>
        <taxon>Gammaproteobacteria</taxon>
        <taxon>Alteromonadales</taxon>
        <taxon>Colwelliaceae</taxon>
        <taxon>Litorilituus</taxon>
    </lineage>
</organism>
<dbReference type="OrthoDB" id="7170694at2"/>
<evidence type="ECO:0000313" key="2">
    <source>
        <dbReference type="Proteomes" id="UP000290244"/>
    </source>
</evidence>